<dbReference type="eggNOG" id="ENOG502RZQ6">
    <property type="taxonomic scope" value="Eukaryota"/>
</dbReference>
<sequence>MWTRTLTLLSVLLLAAQGLLTEAQSGEQDEMNLEADEDGWVPLEKPVIVSTSPPTQVIVTGSFVSRDQAKCNVTVTRQEKGVHLQVDCVRLDHEFSCVFGGDPTECLLYLSSDKVYWRQIGWRLRRLNHICEDSKAILETRVCGTEYPESSLTMVSSALACKTSVREMKPNPTIIVLSDATSSQAQTQTTTTTQPSCVDTPGSKSKNASQKTSQHEGRQEQQHQTQPPQQEDEHWFQQKFQ</sequence>
<evidence type="ECO:0008006" key="11">
    <source>
        <dbReference type="Google" id="ProtNLM"/>
    </source>
</evidence>
<keyword evidence="10" id="KW-1185">Reference proteome</keyword>
<dbReference type="EMBL" id="AAGW02010042">
    <property type="status" value="NOT_ANNOTATED_CDS"/>
    <property type="molecule type" value="Genomic_DNA"/>
</dbReference>
<dbReference type="GO" id="GO:0019838">
    <property type="term" value="F:growth factor binding"/>
    <property type="evidence" value="ECO:0007669"/>
    <property type="project" value="UniProtKB-KW"/>
</dbReference>
<feature type="region of interest" description="Disordered" evidence="7">
    <location>
        <begin position="179"/>
        <end position="241"/>
    </location>
</feature>
<accession>G1TAW9</accession>
<dbReference type="InterPro" id="IPR010510">
    <property type="entry name" value="FGF1-bd"/>
</dbReference>
<evidence type="ECO:0000256" key="2">
    <source>
        <dbReference type="ARBA" id="ARBA00008326"/>
    </source>
</evidence>
<evidence type="ECO:0000256" key="6">
    <source>
        <dbReference type="ARBA" id="ARBA00023183"/>
    </source>
</evidence>
<evidence type="ECO:0000256" key="7">
    <source>
        <dbReference type="SAM" id="MobiDB-lite"/>
    </source>
</evidence>
<reference evidence="9" key="3">
    <citation type="submission" date="2025-09" db="UniProtKB">
        <authorList>
            <consortium name="Ensembl"/>
        </authorList>
    </citation>
    <scope>IDENTIFICATION</scope>
    <source>
        <strain evidence="9">Thorbecke</strain>
    </source>
</reference>
<reference evidence="9 10" key="1">
    <citation type="journal article" date="2011" name="Nature">
        <title>A high-resolution map of human evolutionary constraint using 29 mammals.</title>
        <authorList>
            <person name="Lindblad-Toh K."/>
            <person name="Garber M."/>
            <person name="Zuk O."/>
            <person name="Lin M.F."/>
            <person name="Parker B.J."/>
            <person name="Washietl S."/>
            <person name="Kheradpour P."/>
            <person name="Ernst J."/>
            <person name="Jordan G."/>
            <person name="Mauceli E."/>
            <person name="Ward L.D."/>
            <person name="Lowe C.B."/>
            <person name="Holloway A.K."/>
            <person name="Clamp M."/>
            <person name="Gnerre S."/>
            <person name="Alfoldi J."/>
            <person name="Beal K."/>
            <person name="Chang J."/>
            <person name="Clawson H."/>
            <person name="Cuff J."/>
            <person name="Di Palma F."/>
            <person name="Fitzgerald S."/>
            <person name="Flicek P."/>
            <person name="Guttman M."/>
            <person name="Hubisz M.J."/>
            <person name="Jaffe D.B."/>
            <person name="Jungreis I."/>
            <person name="Kent W.J."/>
            <person name="Kostka D."/>
            <person name="Lara M."/>
            <person name="Martins A.L."/>
            <person name="Massingham T."/>
            <person name="Moltke I."/>
            <person name="Raney B.J."/>
            <person name="Rasmussen M.D."/>
            <person name="Robinson J."/>
            <person name="Stark A."/>
            <person name="Vilella A.J."/>
            <person name="Wen J."/>
            <person name="Xie X."/>
            <person name="Zody M.C."/>
            <person name="Baldwin J."/>
            <person name="Bloom T."/>
            <person name="Chin C.W."/>
            <person name="Heiman D."/>
            <person name="Nicol R."/>
            <person name="Nusbaum C."/>
            <person name="Young S."/>
            <person name="Wilkinson J."/>
            <person name="Worley K.C."/>
            <person name="Kovar C.L."/>
            <person name="Muzny D.M."/>
            <person name="Gibbs R.A."/>
            <person name="Cree A."/>
            <person name="Dihn H.H."/>
            <person name="Fowler G."/>
            <person name="Jhangiani S."/>
            <person name="Joshi V."/>
            <person name="Lee S."/>
            <person name="Lewis L.R."/>
            <person name="Nazareth L.V."/>
            <person name="Okwuonu G."/>
            <person name="Santibanez J."/>
            <person name="Warren W.C."/>
            <person name="Mardis E.R."/>
            <person name="Weinstock G.M."/>
            <person name="Wilson R.K."/>
            <person name="Delehaunty K."/>
            <person name="Dooling D."/>
            <person name="Fronik C."/>
            <person name="Fulton L."/>
            <person name="Fulton B."/>
            <person name="Graves T."/>
            <person name="Minx P."/>
            <person name="Sodergren E."/>
            <person name="Birney E."/>
            <person name="Margulies E.H."/>
            <person name="Herrero J."/>
            <person name="Green E.D."/>
            <person name="Haussler D."/>
            <person name="Siepel A."/>
            <person name="Goldman N."/>
            <person name="Pollard K.S."/>
            <person name="Pedersen J.S."/>
            <person name="Lander E.S."/>
            <person name="Kellis M."/>
        </authorList>
    </citation>
    <scope>NUCLEOTIDE SEQUENCE [LARGE SCALE GENOMIC DNA]</scope>
    <source>
        <strain evidence="9 10">Thorbecke inbred</strain>
    </source>
</reference>
<dbReference type="PANTHER" id="PTHR15258">
    <property type="entry name" value="FGF BINDING PROTEIN-RELATED"/>
    <property type="match status" value="1"/>
</dbReference>
<evidence type="ECO:0000256" key="4">
    <source>
        <dbReference type="ARBA" id="ARBA00022729"/>
    </source>
</evidence>
<protein>
    <recommendedName>
        <fullName evidence="11">Fibroblast growth factor binding protein 1</fullName>
    </recommendedName>
</protein>
<dbReference type="InParanoid" id="G1TAW9"/>
<feature type="signal peptide" evidence="8">
    <location>
        <begin position="1"/>
        <end position="23"/>
    </location>
</feature>
<feature type="compositionally biased region" description="Polar residues" evidence="7">
    <location>
        <begin position="202"/>
        <end position="212"/>
    </location>
</feature>
<keyword evidence="5" id="KW-1015">Disulfide bond</keyword>
<dbReference type="Bgee" id="ENSOCUG00000013846">
    <property type="expression patterns" value="Expressed in heart and 9 other cell types or tissues"/>
</dbReference>
<dbReference type="GeneTree" id="ENSGT00940000154372"/>
<feature type="chain" id="PRO_5023864658" description="Fibroblast growth factor binding protein 1" evidence="8">
    <location>
        <begin position="24"/>
        <end position="241"/>
    </location>
</feature>
<name>G1TAW9_RABIT</name>
<dbReference type="AlphaFoldDB" id="G1TAW9"/>
<dbReference type="GO" id="GO:0005576">
    <property type="term" value="C:extracellular region"/>
    <property type="evidence" value="ECO:0007669"/>
    <property type="project" value="UniProtKB-SubCell"/>
</dbReference>
<dbReference type="PaxDb" id="9986-ENSOCUP00000013841"/>
<dbReference type="GO" id="GO:0007267">
    <property type="term" value="P:cell-cell signaling"/>
    <property type="evidence" value="ECO:0007669"/>
    <property type="project" value="TreeGrafter"/>
</dbReference>
<keyword evidence="4 8" id="KW-0732">Signal</keyword>
<organism evidence="9 10">
    <name type="scientific">Oryctolagus cuniculus</name>
    <name type="common">Rabbit</name>
    <dbReference type="NCBI Taxonomy" id="9986"/>
    <lineage>
        <taxon>Eukaryota</taxon>
        <taxon>Metazoa</taxon>
        <taxon>Chordata</taxon>
        <taxon>Craniata</taxon>
        <taxon>Vertebrata</taxon>
        <taxon>Euteleostomi</taxon>
        <taxon>Mammalia</taxon>
        <taxon>Eutheria</taxon>
        <taxon>Euarchontoglires</taxon>
        <taxon>Glires</taxon>
        <taxon>Lagomorpha</taxon>
        <taxon>Leporidae</taxon>
        <taxon>Oryctolagus</taxon>
    </lineage>
</organism>
<dbReference type="Ensembl" id="ENSOCUT00000016105.3">
    <property type="protein sequence ID" value="ENSOCUP00000013841.3"/>
    <property type="gene ID" value="ENSOCUG00000013846.4"/>
</dbReference>
<evidence type="ECO:0000256" key="5">
    <source>
        <dbReference type="ARBA" id="ARBA00023157"/>
    </source>
</evidence>
<evidence type="ECO:0000313" key="9">
    <source>
        <dbReference type="Ensembl" id="ENSOCUP00000013841.3"/>
    </source>
</evidence>
<proteinExistence type="inferred from homology"/>
<dbReference type="Pfam" id="PF06473">
    <property type="entry name" value="FGF-BP1"/>
    <property type="match status" value="1"/>
</dbReference>
<comment type="similarity">
    <text evidence="2">Belongs to the fibroblast growth factor-binding protein family.</text>
</comment>
<comment type="subcellular location">
    <subcellularLocation>
        <location evidence="1">Secreted</location>
    </subcellularLocation>
</comment>
<dbReference type="HOGENOM" id="CLU_102227_0_0_1"/>
<evidence type="ECO:0000256" key="1">
    <source>
        <dbReference type="ARBA" id="ARBA00004613"/>
    </source>
</evidence>
<reference evidence="9" key="2">
    <citation type="submission" date="2025-08" db="UniProtKB">
        <authorList>
            <consortium name="Ensembl"/>
        </authorList>
    </citation>
    <scope>IDENTIFICATION</scope>
    <source>
        <strain evidence="9">Thorbecke</strain>
    </source>
</reference>
<evidence type="ECO:0000313" key="10">
    <source>
        <dbReference type="Proteomes" id="UP000001811"/>
    </source>
</evidence>
<keyword evidence="6" id="KW-0340">Growth factor binding</keyword>
<evidence type="ECO:0000256" key="3">
    <source>
        <dbReference type="ARBA" id="ARBA00022525"/>
    </source>
</evidence>
<feature type="compositionally biased region" description="Low complexity" evidence="7">
    <location>
        <begin position="180"/>
        <end position="194"/>
    </location>
</feature>
<dbReference type="Proteomes" id="UP000001811">
    <property type="component" value="Chromosome 2"/>
</dbReference>
<feature type="compositionally biased region" description="Basic and acidic residues" evidence="7">
    <location>
        <begin position="231"/>
        <end position="241"/>
    </location>
</feature>
<keyword evidence="3" id="KW-0964">Secreted</keyword>
<evidence type="ECO:0000256" key="8">
    <source>
        <dbReference type="SAM" id="SignalP"/>
    </source>
</evidence>
<dbReference type="PANTHER" id="PTHR15258:SF4">
    <property type="match status" value="1"/>
</dbReference>